<dbReference type="PANTHER" id="PTHR28268:SF1">
    <property type="entry name" value="MICOS SUBUNIT MIC26"/>
    <property type="match status" value="1"/>
</dbReference>
<keyword evidence="1" id="KW-0496">Mitochondrion</keyword>
<dbReference type="InterPro" id="IPR033181">
    <property type="entry name" value="Mic26_fungi"/>
</dbReference>
<accession>A0A420Y4B7</accession>
<dbReference type="STRING" id="177199.A0A420Y4B7"/>
<comment type="function">
    <text evidence="1">Component of the MICOS complex, a large protein complex of the mitochondrial inner membrane that plays crucial roles in the maintenance of crista junctions, inner membrane architecture, and formation of contact sites to the outer membrane.</text>
</comment>
<keyword evidence="2" id="KW-0732">Signal</keyword>
<evidence type="ECO:0000256" key="1">
    <source>
        <dbReference type="RuleBase" id="RU363021"/>
    </source>
</evidence>
<comment type="subunit">
    <text evidence="1">Component of the mitochondrial contact site and cristae organizing system (MICOS) complex.</text>
</comment>
<proteinExistence type="predicted"/>
<feature type="chain" id="PRO_5019297293" description="MICOS complex subunit" evidence="2">
    <location>
        <begin position="34"/>
        <end position="269"/>
    </location>
</feature>
<comment type="caution">
    <text evidence="3">The sequence shown here is derived from an EMBL/GenBank/DDBJ whole genome shotgun (WGS) entry which is preliminary data.</text>
</comment>
<gene>
    <name evidence="3" type="ORF">DL546_004761</name>
</gene>
<evidence type="ECO:0000313" key="4">
    <source>
        <dbReference type="Proteomes" id="UP000275385"/>
    </source>
</evidence>
<feature type="signal peptide" evidence="2">
    <location>
        <begin position="1"/>
        <end position="33"/>
    </location>
</feature>
<dbReference type="Proteomes" id="UP000275385">
    <property type="component" value="Unassembled WGS sequence"/>
</dbReference>
<evidence type="ECO:0000313" key="3">
    <source>
        <dbReference type="EMBL" id="RKU42736.1"/>
    </source>
</evidence>
<dbReference type="GO" id="GO:0042407">
    <property type="term" value="P:cristae formation"/>
    <property type="evidence" value="ECO:0007669"/>
    <property type="project" value="InterPro"/>
</dbReference>
<feature type="transmembrane region" description="Helical" evidence="1">
    <location>
        <begin position="181"/>
        <end position="200"/>
    </location>
</feature>
<reference evidence="3 4" key="1">
    <citation type="submission" date="2018-08" db="EMBL/GenBank/DDBJ databases">
        <title>Draft genome of the lignicolous fungus Coniochaeta pulveracea.</title>
        <authorList>
            <person name="Borstlap C.J."/>
            <person name="De Witt R.N."/>
            <person name="Botha A."/>
            <person name="Volschenk H."/>
        </authorList>
    </citation>
    <scope>NUCLEOTIDE SEQUENCE [LARGE SCALE GENOMIC DNA]</scope>
    <source>
        <strain evidence="3 4">CAB683</strain>
    </source>
</reference>
<comment type="subcellular location">
    <subcellularLocation>
        <location evidence="1">Mitochondrion inner membrane</location>
    </subcellularLocation>
</comment>
<keyword evidence="1" id="KW-1133">Transmembrane helix</keyword>
<name>A0A420Y4B7_9PEZI</name>
<dbReference type="Pfam" id="PF09769">
    <property type="entry name" value="ApoO"/>
    <property type="match status" value="1"/>
</dbReference>
<dbReference type="EMBL" id="QVQW01000052">
    <property type="protein sequence ID" value="RKU42736.1"/>
    <property type="molecule type" value="Genomic_DNA"/>
</dbReference>
<dbReference type="OrthoDB" id="2399148at2759"/>
<dbReference type="PANTHER" id="PTHR28268">
    <property type="entry name" value="MICOS SUBUNIT MIC26"/>
    <property type="match status" value="1"/>
</dbReference>
<keyword evidence="1" id="KW-0472">Membrane</keyword>
<dbReference type="AlphaFoldDB" id="A0A420Y4B7"/>
<dbReference type="InterPro" id="IPR019166">
    <property type="entry name" value="MIC26/MIC27"/>
</dbReference>
<evidence type="ECO:0000256" key="2">
    <source>
        <dbReference type="SAM" id="SignalP"/>
    </source>
</evidence>
<keyword evidence="1" id="KW-0812">Transmembrane</keyword>
<keyword evidence="1" id="KW-0999">Mitochondrion inner membrane</keyword>
<dbReference type="GO" id="GO:0061617">
    <property type="term" value="C:MICOS complex"/>
    <property type="evidence" value="ECO:0007669"/>
    <property type="project" value="UniProtKB-UniRule"/>
</dbReference>
<dbReference type="GO" id="GO:0044284">
    <property type="term" value="C:mitochondrial crista junction"/>
    <property type="evidence" value="ECO:0007669"/>
    <property type="project" value="TreeGrafter"/>
</dbReference>
<protein>
    <recommendedName>
        <fullName evidence="1">MICOS complex subunit</fullName>
    </recommendedName>
</protein>
<keyword evidence="4" id="KW-1185">Reference proteome</keyword>
<sequence length="269" mass="28449">MAARLMFQRRAVAPLTATLVAGGIAFAPSVAHAEAPPSKKPIYDDFDAPPTSATLPSLVPTTPAPTQSTASAVASSVSSSISSVFTSSSSDSTSVTRSPTPTDRLAVQIGKARVALYHQALKAETSVNNLLNRVFDLESSFTSTVASLAPAPESGERLMPGAVYVLVSAMAGSIMVRNRNILLRAAGPVGFGVGAAWVLLPVTMNNVSGLLWEYERKFPVVADTHLRVRESIEKAGYMARVHSRLAVDKVEETVTDAREAVEGWVRKGK</sequence>
<organism evidence="3 4">
    <name type="scientific">Coniochaeta pulveracea</name>
    <dbReference type="NCBI Taxonomy" id="177199"/>
    <lineage>
        <taxon>Eukaryota</taxon>
        <taxon>Fungi</taxon>
        <taxon>Dikarya</taxon>
        <taxon>Ascomycota</taxon>
        <taxon>Pezizomycotina</taxon>
        <taxon>Sordariomycetes</taxon>
        <taxon>Sordariomycetidae</taxon>
        <taxon>Coniochaetales</taxon>
        <taxon>Coniochaetaceae</taxon>
        <taxon>Coniochaeta</taxon>
    </lineage>
</organism>